<dbReference type="AlphaFoldDB" id="A0A1I4DFC3"/>
<dbReference type="RefSeq" id="WP_093891471.1">
    <property type="nucleotide sequence ID" value="NZ_FOQY01000041.1"/>
</dbReference>
<evidence type="ECO:0000313" key="2">
    <source>
        <dbReference type="EMBL" id="SFK92338.1"/>
    </source>
</evidence>
<feature type="region of interest" description="Disordered" evidence="1">
    <location>
        <begin position="250"/>
        <end position="271"/>
    </location>
</feature>
<reference evidence="3" key="1">
    <citation type="submission" date="2016-10" db="EMBL/GenBank/DDBJ databases">
        <authorList>
            <person name="Varghese N."/>
            <person name="Submissions S."/>
        </authorList>
    </citation>
    <scope>NUCLEOTIDE SEQUENCE [LARGE SCALE GENOMIC DNA]</scope>
    <source>
        <strain evidence="3">CGMCC 4.2126</strain>
    </source>
</reference>
<evidence type="ECO:0000256" key="1">
    <source>
        <dbReference type="SAM" id="MobiDB-lite"/>
    </source>
</evidence>
<proteinExistence type="predicted"/>
<protein>
    <submittedName>
        <fullName evidence="2">Uncharacterized protein</fullName>
    </submittedName>
</protein>
<name>A0A1I4DFC3_9ACTN</name>
<dbReference type="GeneID" id="96302938"/>
<sequence length="271" mass="30273">MPINPHACPGPCNRAYRDAVDAYDRAFIAHCLAIAAYQEAVDAYPGVVAAWHAPLLYPAPPARPAPLALPTIRPYLANPVWDSRCTRYIRQALAELDDLASVAQAQVDGHRDAGARYGKTGAVSKVHASSPSPVTDTLDELYGALVEVEDQWREYRGYQDRPRRARGSHARRLTIAWLLDELDAILLHPGSIAFGTATLAWQRRLRGLTKSDPLARRSPIRCSRCSERQISRRDDGYYQCGSCEKLMTQTEHDREYSEQADQIHEQEAHAS</sequence>
<evidence type="ECO:0000313" key="3">
    <source>
        <dbReference type="Proteomes" id="UP000199111"/>
    </source>
</evidence>
<accession>A0A1I4DFC3</accession>
<keyword evidence="3" id="KW-1185">Reference proteome</keyword>
<dbReference type="EMBL" id="FOQY01000041">
    <property type="protein sequence ID" value="SFK92338.1"/>
    <property type="molecule type" value="Genomic_DNA"/>
</dbReference>
<dbReference type="Proteomes" id="UP000199111">
    <property type="component" value="Unassembled WGS sequence"/>
</dbReference>
<organism evidence="2 3">
    <name type="scientific">Streptosporangium canum</name>
    <dbReference type="NCBI Taxonomy" id="324952"/>
    <lineage>
        <taxon>Bacteria</taxon>
        <taxon>Bacillati</taxon>
        <taxon>Actinomycetota</taxon>
        <taxon>Actinomycetes</taxon>
        <taxon>Streptosporangiales</taxon>
        <taxon>Streptosporangiaceae</taxon>
        <taxon>Streptosporangium</taxon>
    </lineage>
</organism>
<gene>
    <name evidence="2" type="ORF">SAMN05216275_14149</name>
</gene>